<proteinExistence type="predicted"/>
<dbReference type="AlphaFoldDB" id="A0A437A489"/>
<gene>
    <name evidence="2" type="ORF">DFL_004212</name>
</gene>
<reference evidence="2 3" key="1">
    <citation type="submission" date="2019-01" db="EMBL/GenBank/DDBJ databases">
        <title>Intercellular communication is required for trap formation in the nematode-trapping fungus Duddingtonia flagrans.</title>
        <authorList>
            <person name="Youssar L."/>
            <person name="Wernet V."/>
            <person name="Hensel N."/>
            <person name="Hildebrandt H.-G."/>
            <person name="Fischer R."/>
        </authorList>
    </citation>
    <scope>NUCLEOTIDE SEQUENCE [LARGE SCALE GENOMIC DNA]</scope>
    <source>
        <strain evidence="2 3">CBS H-5679</strain>
    </source>
</reference>
<keyword evidence="3" id="KW-1185">Reference proteome</keyword>
<organism evidence="2 3">
    <name type="scientific">Arthrobotrys flagrans</name>
    <name type="common">Nematode-trapping fungus</name>
    <name type="synonym">Trichothecium flagrans</name>
    <dbReference type="NCBI Taxonomy" id="97331"/>
    <lineage>
        <taxon>Eukaryota</taxon>
        <taxon>Fungi</taxon>
        <taxon>Dikarya</taxon>
        <taxon>Ascomycota</taxon>
        <taxon>Pezizomycotina</taxon>
        <taxon>Orbiliomycetes</taxon>
        <taxon>Orbiliales</taxon>
        <taxon>Orbiliaceae</taxon>
        <taxon>Arthrobotrys</taxon>
    </lineage>
</organism>
<evidence type="ECO:0000313" key="3">
    <source>
        <dbReference type="Proteomes" id="UP000283090"/>
    </source>
</evidence>
<accession>A0A437A489</accession>
<dbReference type="EMBL" id="SAEB01000006">
    <property type="protein sequence ID" value="RVD85910.1"/>
    <property type="molecule type" value="Genomic_DNA"/>
</dbReference>
<name>A0A437A489_ARTFL</name>
<dbReference type="Proteomes" id="UP000283090">
    <property type="component" value="Unassembled WGS sequence"/>
</dbReference>
<feature type="region of interest" description="Disordered" evidence="1">
    <location>
        <begin position="80"/>
        <end position="100"/>
    </location>
</feature>
<dbReference type="RefSeq" id="XP_067491454.1">
    <property type="nucleotide sequence ID" value="XM_067633269.1"/>
</dbReference>
<comment type="caution">
    <text evidence="2">The sequence shown here is derived from an EMBL/GenBank/DDBJ whole genome shotgun (WGS) entry which is preliminary data.</text>
</comment>
<sequence length="219" mass="23291">MAQNNEARRQEIWFLPTPSAGPVLVMPRPTAIRDPTAGGWQRAIDGIPRIIRDHNRNWRWNHFVETVGFPEIDFPVGFSDGPSSSVAAPGGEQPLPLSGPDEPQIDPEIANEFGDALGYFLNNLSPGSSSNFGGRWGDGSSGSGTGGGGVSGFGGRGVKAAPELAVPEVPETGKLGRAVTLNRSIPFNSSNLKRLQPPFDLAASVTKSPQGPFKRFNNF</sequence>
<evidence type="ECO:0000313" key="2">
    <source>
        <dbReference type="EMBL" id="RVD85910.1"/>
    </source>
</evidence>
<protein>
    <submittedName>
        <fullName evidence="2">Uncharacterized protein</fullName>
    </submittedName>
</protein>
<evidence type="ECO:0000256" key="1">
    <source>
        <dbReference type="SAM" id="MobiDB-lite"/>
    </source>
</evidence>
<dbReference type="GeneID" id="93586523"/>
<dbReference type="VEuPathDB" id="FungiDB:DFL_004212"/>